<keyword evidence="2" id="KW-0874">Quinone</keyword>
<dbReference type="InterPro" id="IPR001457">
    <property type="entry name" value="NADH_UbQ/plastoQ_OxRdtase_su6"/>
</dbReference>
<dbReference type="NCBIfam" id="NF005164">
    <property type="entry name" value="PRK06638.1-4"/>
    <property type="match status" value="1"/>
</dbReference>
<dbReference type="PANTHER" id="PTHR33269">
    <property type="entry name" value="NADH-UBIQUINONE OXIDOREDUCTASE CHAIN 6"/>
    <property type="match status" value="1"/>
</dbReference>
<comment type="catalytic activity">
    <reaction evidence="2">
        <text>a quinone + NADH + 5 H(+)(in) = a quinol + NAD(+) + 4 H(+)(out)</text>
        <dbReference type="Rhea" id="RHEA:57888"/>
        <dbReference type="ChEBI" id="CHEBI:15378"/>
        <dbReference type="ChEBI" id="CHEBI:24646"/>
        <dbReference type="ChEBI" id="CHEBI:57540"/>
        <dbReference type="ChEBI" id="CHEBI:57945"/>
        <dbReference type="ChEBI" id="CHEBI:132124"/>
    </reaction>
</comment>
<protein>
    <recommendedName>
        <fullName evidence="2">NADH-quinone oxidoreductase subunit J</fullName>
        <ecNumber evidence="2">7.1.1.-</ecNumber>
    </recommendedName>
</protein>
<evidence type="ECO:0000313" key="4">
    <source>
        <dbReference type="Proteomes" id="UP001595791"/>
    </source>
</evidence>
<gene>
    <name evidence="3" type="ORF">ACFOW7_09645</name>
</gene>
<keyword evidence="2" id="KW-0812">Transmembrane</keyword>
<dbReference type="GO" id="GO:0050136">
    <property type="term" value="F:NADH dehydrogenase (quinone) (non-electrogenic) activity"/>
    <property type="evidence" value="ECO:0007669"/>
    <property type="project" value="UniProtKB-EC"/>
</dbReference>
<feature type="transmembrane region" description="Helical" evidence="2">
    <location>
        <begin position="6"/>
        <end position="23"/>
    </location>
</feature>
<organism evidence="3 4">
    <name type="scientific">Chitinimonas lacunae</name>
    <dbReference type="NCBI Taxonomy" id="1963018"/>
    <lineage>
        <taxon>Bacteria</taxon>
        <taxon>Pseudomonadati</taxon>
        <taxon>Pseudomonadota</taxon>
        <taxon>Betaproteobacteria</taxon>
        <taxon>Neisseriales</taxon>
        <taxon>Chitinibacteraceae</taxon>
        <taxon>Chitinimonas</taxon>
    </lineage>
</organism>
<proteinExistence type="inferred from homology"/>
<dbReference type="RefSeq" id="WP_378163552.1">
    <property type="nucleotide sequence ID" value="NZ_JBHSBU010000001.1"/>
</dbReference>
<dbReference type="Gene3D" id="1.20.120.1200">
    <property type="entry name" value="NADH-ubiquinone/plastoquinone oxidoreductase chain 6, subunit NuoJ"/>
    <property type="match status" value="1"/>
</dbReference>
<feature type="transmembrane region" description="Helical" evidence="2">
    <location>
        <begin position="54"/>
        <end position="78"/>
    </location>
</feature>
<dbReference type="PANTHER" id="PTHR33269:SF17">
    <property type="entry name" value="NADH-UBIQUINONE OXIDOREDUCTASE CHAIN 6"/>
    <property type="match status" value="1"/>
</dbReference>
<keyword evidence="4" id="KW-1185">Reference proteome</keyword>
<dbReference type="Proteomes" id="UP001595791">
    <property type="component" value="Unassembled WGS sequence"/>
</dbReference>
<feature type="transmembrane region" description="Helical" evidence="2">
    <location>
        <begin position="30"/>
        <end position="48"/>
    </location>
</feature>
<keyword evidence="2" id="KW-1133">Transmembrane helix</keyword>
<feature type="transmembrane region" description="Helical" evidence="2">
    <location>
        <begin position="90"/>
        <end position="111"/>
    </location>
</feature>
<evidence type="ECO:0000256" key="2">
    <source>
        <dbReference type="RuleBase" id="RU004429"/>
    </source>
</evidence>
<sequence length="212" mass="23072">MLTTVVFYIFAAILLVSAMGVVTTKNPVHAALSLVLSFFTAAVLWMLMEAEFLAISLVLVYVGAVMVLFLFVVMMLDINFEELRAGFWRYAPFAGVVAVIMAAEMVVVLAARNNGLADFVQVPPLPEGVSNIKQLGVPIYTQYLLPFELAAVLLVVAIIAAISLTLRKRKNTKYVDPAAQIKVKRADRVRIVKMQAEVEAPAADETGDKPAA</sequence>
<keyword evidence="2" id="KW-0472">Membrane</keyword>
<keyword evidence="3" id="KW-0560">Oxidoreductase</keyword>
<dbReference type="EC" id="7.1.1.-" evidence="2"/>
<comment type="function">
    <text evidence="2">NDH-1 shuttles electrons from NADH, via FMN and iron-sulfur (Fe-S) centers, to quinones in the respiratory chain. Couples the redox reaction to proton translocation (for every two electrons transferred, four hydrogen ions are translocated across the cytoplasmic membrane), and thus conserves the redox energy in a proton gradient.</text>
</comment>
<comment type="subcellular location">
    <subcellularLocation>
        <location evidence="2">Cell membrane</location>
        <topology evidence="2">Multi-pass membrane protein</topology>
    </subcellularLocation>
</comment>
<comment type="caution">
    <text evidence="3">The sequence shown here is derived from an EMBL/GenBank/DDBJ whole genome shotgun (WGS) entry which is preliminary data.</text>
</comment>
<dbReference type="Pfam" id="PF00499">
    <property type="entry name" value="Oxidored_q3"/>
    <property type="match status" value="1"/>
</dbReference>
<evidence type="ECO:0000256" key="1">
    <source>
        <dbReference type="ARBA" id="ARBA00005698"/>
    </source>
</evidence>
<name>A0ABV8MRU0_9NEIS</name>
<dbReference type="InterPro" id="IPR042106">
    <property type="entry name" value="Nuo/plastoQ_OxRdtase_6_NuoJ"/>
</dbReference>
<dbReference type="EMBL" id="JBHSBU010000001">
    <property type="protein sequence ID" value="MFC4159610.1"/>
    <property type="molecule type" value="Genomic_DNA"/>
</dbReference>
<feature type="transmembrane region" description="Helical" evidence="2">
    <location>
        <begin position="143"/>
        <end position="166"/>
    </location>
</feature>
<comment type="similarity">
    <text evidence="1 2">Belongs to the complex I subunit 6 family.</text>
</comment>
<keyword evidence="2" id="KW-1003">Cell membrane</keyword>
<reference evidence="4" key="1">
    <citation type="journal article" date="2019" name="Int. J. Syst. Evol. Microbiol.">
        <title>The Global Catalogue of Microorganisms (GCM) 10K type strain sequencing project: providing services to taxonomists for standard genome sequencing and annotation.</title>
        <authorList>
            <consortium name="The Broad Institute Genomics Platform"/>
            <consortium name="The Broad Institute Genome Sequencing Center for Infectious Disease"/>
            <person name="Wu L."/>
            <person name="Ma J."/>
        </authorList>
    </citation>
    <scope>NUCLEOTIDE SEQUENCE [LARGE SCALE GENOMIC DNA]</scope>
    <source>
        <strain evidence="4">LMG 29894</strain>
    </source>
</reference>
<accession>A0ABV8MRU0</accession>
<keyword evidence="2" id="KW-0520">NAD</keyword>
<evidence type="ECO:0000313" key="3">
    <source>
        <dbReference type="EMBL" id="MFC4159610.1"/>
    </source>
</evidence>